<proteinExistence type="predicted"/>
<keyword evidence="1" id="KW-0812">Transmembrane</keyword>
<keyword evidence="1" id="KW-1133">Transmembrane helix</keyword>
<dbReference type="AlphaFoldDB" id="A0A6V7YAS3"/>
<reference evidence="2 3" key="1">
    <citation type="submission" date="2020-08" db="EMBL/GenBank/DDBJ databases">
        <authorList>
            <person name="Koutsovoulos G."/>
            <person name="Danchin GJ E."/>
        </authorList>
    </citation>
    <scope>NUCLEOTIDE SEQUENCE [LARGE SCALE GENOMIC DNA]</scope>
</reference>
<protein>
    <submittedName>
        <fullName evidence="2">Uncharacterized protein</fullName>
    </submittedName>
</protein>
<evidence type="ECO:0000256" key="1">
    <source>
        <dbReference type="SAM" id="Phobius"/>
    </source>
</evidence>
<keyword evidence="1" id="KW-0472">Membrane</keyword>
<name>A0A6V7YAS3_MELEN</name>
<dbReference type="Proteomes" id="UP000580250">
    <property type="component" value="Unassembled WGS sequence"/>
</dbReference>
<feature type="transmembrane region" description="Helical" evidence="1">
    <location>
        <begin position="28"/>
        <end position="47"/>
    </location>
</feature>
<dbReference type="EMBL" id="CAJEWN010003821">
    <property type="protein sequence ID" value="CAD2208678.1"/>
    <property type="molecule type" value="Genomic_DNA"/>
</dbReference>
<accession>A0A6V7YAS3</accession>
<evidence type="ECO:0000313" key="3">
    <source>
        <dbReference type="Proteomes" id="UP000580250"/>
    </source>
</evidence>
<evidence type="ECO:0000313" key="2">
    <source>
        <dbReference type="EMBL" id="CAD2208678.1"/>
    </source>
</evidence>
<organism evidence="2 3">
    <name type="scientific">Meloidogyne enterolobii</name>
    <name type="common">Root-knot nematode worm</name>
    <name type="synonym">Meloidogyne mayaguensis</name>
    <dbReference type="NCBI Taxonomy" id="390850"/>
    <lineage>
        <taxon>Eukaryota</taxon>
        <taxon>Metazoa</taxon>
        <taxon>Ecdysozoa</taxon>
        <taxon>Nematoda</taxon>
        <taxon>Chromadorea</taxon>
        <taxon>Rhabditida</taxon>
        <taxon>Tylenchina</taxon>
        <taxon>Tylenchomorpha</taxon>
        <taxon>Tylenchoidea</taxon>
        <taxon>Meloidogynidae</taxon>
        <taxon>Meloidogyninae</taxon>
        <taxon>Meloidogyne</taxon>
    </lineage>
</organism>
<comment type="caution">
    <text evidence="2">The sequence shown here is derived from an EMBL/GenBank/DDBJ whole genome shotgun (WGS) entry which is preliminary data.</text>
</comment>
<gene>
    <name evidence="2" type="ORF">MENT_LOCUS62744</name>
</gene>
<sequence length="58" mass="6953">MFLNDDSSTWWLADCFYVLGQGDLSNHIFWNLIINFVVYVVMTEYFLNNALVLVTHWY</sequence>